<dbReference type="Pfam" id="PF18709">
    <property type="entry name" value="DLP_helical"/>
    <property type="match status" value="1"/>
</dbReference>
<dbReference type="InterPro" id="IPR027417">
    <property type="entry name" value="P-loop_NTPase"/>
</dbReference>
<dbReference type="GO" id="GO:0005737">
    <property type="term" value="C:cytoplasm"/>
    <property type="evidence" value="ECO:0007669"/>
    <property type="project" value="TreeGrafter"/>
</dbReference>
<dbReference type="PANTHER" id="PTHR42714">
    <property type="entry name" value="TRNA MODIFICATION GTPASE GTPBP3"/>
    <property type="match status" value="1"/>
</dbReference>
<reference evidence="4 5" key="1">
    <citation type="submission" date="2017-06" db="EMBL/GenBank/DDBJ databases">
        <title>Genome sequencing of cyanobaciteial culture collection at National Institute for Environmental Studies (NIES).</title>
        <authorList>
            <person name="Hirose Y."/>
            <person name="Shimura Y."/>
            <person name="Fujisawa T."/>
            <person name="Nakamura Y."/>
            <person name="Kawachi M."/>
        </authorList>
    </citation>
    <scope>NUCLEOTIDE SEQUENCE [LARGE SCALE GENOMIC DNA]</scope>
    <source>
        <strain evidence="4 5">NIES-23</strain>
    </source>
</reference>
<feature type="domain" description="G" evidence="2">
    <location>
        <begin position="53"/>
        <end position="161"/>
    </location>
</feature>
<sequence length="557" mass="63961">MSEMKFKQVAKQVEDVCSESLRILSSSTDSEIDVFARDFEIFIHEYQQKAQLTIAFVGQYNAGKSTLIKALTGDTSVRISAEICTDRITEYLWKEVILIDTPGIYAGRTDHDQITLEQISKSDLLIFVVPNELFNPQGGDFFKRVANEMQRVGQMLLVVNKMSRERGKPEDLLKSLLEVVEPHHPNDFHTCFIDADSYFNTQCEKDEDEKEFLLEEANFDAFLTSLHKLIDKNKFYARLLTPLNRALDILERSYNILSTDNKSARDFLELLHRKMLLIKTSQIRFRNCYIAEFNNLEHGILMIGEGVASKVDGRHSEKDINLTIKKAEKEIESTTKQTIEKIQLGLEEELSKLQIQLEQLLQSRLGRSLVEEVQVSSTGKKQVDYEEVEKTPEIPSFLRKSPETVRAIGNFASAVSRDLVYNVGKFFGVKFRPWGAVNGAKFIRGLGPIIGGVGLILEIFLNAKQEQDEAEYEQKLREARSDLRQSFRQLASEIRSEYEENIKSEIISGFYESELQDVERQRDELRNDEGSKIEIVNRIKHIIQKIKKQIVTIENNA</sequence>
<proteinExistence type="predicted"/>
<feature type="coiled-coil region" evidence="1">
    <location>
        <begin position="462"/>
        <end position="528"/>
    </location>
</feature>
<protein>
    <recommendedName>
        <fullName evidence="6">G domain-containing protein</fullName>
    </recommendedName>
</protein>
<dbReference type="GO" id="GO:0002098">
    <property type="term" value="P:tRNA wobble uridine modification"/>
    <property type="evidence" value="ECO:0007669"/>
    <property type="project" value="TreeGrafter"/>
</dbReference>
<feature type="coiled-coil region" evidence="1">
    <location>
        <begin position="317"/>
        <end position="363"/>
    </location>
</feature>
<dbReference type="GO" id="GO:0030488">
    <property type="term" value="P:tRNA methylation"/>
    <property type="evidence" value="ECO:0007669"/>
    <property type="project" value="TreeGrafter"/>
</dbReference>
<dbReference type="AlphaFoldDB" id="A0A1Z4KJE4"/>
<organism evidence="4 5">
    <name type="scientific">Trichormus variabilis NIES-23</name>
    <dbReference type="NCBI Taxonomy" id="1973479"/>
    <lineage>
        <taxon>Bacteria</taxon>
        <taxon>Bacillati</taxon>
        <taxon>Cyanobacteriota</taxon>
        <taxon>Cyanophyceae</taxon>
        <taxon>Nostocales</taxon>
        <taxon>Nostocaceae</taxon>
        <taxon>Trichormus</taxon>
    </lineage>
</organism>
<evidence type="ECO:0000256" key="1">
    <source>
        <dbReference type="SAM" id="Coils"/>
    </source>
</evidence>
<evidence type="ECO:0008006" key="6">
    <source>
        <dbReference type="Google" id="ProtNLM"/>
    </source>
</evidence>
<dbReference type="Pfam" id="PF01926">
    <property type="entry name" value="MMR_HSR1"/>
    <property type="match status" value="1"/>
</dbReference>
<dbReference type="SUPFAM" id="SSF52540">
    <property type="entry name" value="P-loop containing nucleoside triphosphate hydrolases"/>
    <property type="match status" value="1"/>
</dbReference>
<dbReference type="GO" id="GO:0005525">
    <property type="term" value="F:GTP binding"/>
    <property type="evidence" value="ECO:0007669"/>
    <property type="project" value="InterPro"/>
</dbReference>
<dbReference type="Gene3D" id="3.40.50.300">
    <property type="entry name" value="P-loop containing nucleotide triphosphate hydrolases"/>
    <property type="match status" value="1"/>
</dbReference>
<evidence type="ECO:0000259" key="3">
    <source>
        <dbReference type="Pfam" id="PF18709"/>
    </source>
</evidence>
<keyword evidence="1" id="KW-0175">Coiled coil</keyword>
<dbReference type="PANTHER" id="PTHR42714:SF2">
    <property type="entry name" value="TRNA MODIFICATION GTPASE GTPBP3, MITOCHONDRIAL"/>
    <property type="match status" value="1"/>
</dbReference>
<name>A0A1Z4KJE4_ANAVA</name>
<evidence type="ECO:0000259" key="2">
    <source>
        <dbReference type="Pfam" id="PF01926"/>
    </source>
</evidence>
<dbReference type="Proteomes" id="UP000217507">
    <property type="component" value="Chromosome"/>
</dbReference>
<evidence type="ECO:0000313" key="4">
    <source>
        <dbReference type="EMBL" id="BAY69100.1"/>
    </source>
</evidence>
<accession>A0A1Z4KJE4</accession>
<dbReference type="InterPro" id="IPR040576">
    <property type="entry name" value="DLP_helical"/>
</dbReference>
<evidence type="ECO:0000313" key="5">
    <source>
        <dbReference type="Proteomes" id="UP000217507"/>
    </source>
</evidence>
<dbReference type="InterPro" id="IPR006073">
    <property type="entry name" value="GTP-bd"/>
</dbReference>
<feature type="domain" description="Dynamin-like helical" evidence="3">
    <location>
        <begin position="373"/>
        <end position="526"/>
    </location>
</feature>
<gene>
    <name evidence="4" type="ORF">NIES23_18910</name>
</gene>
<dbReference type="EMBL" id="AP018216">
    <property type="protein sequence ID" value="BAY69100.1"/>
    <property type="molecule type" value="Genomic_DNA"/>
</dbReference>